<accession>T1PGT7</accession>
<reference evidence="2" key="1">
    <citation type="submission" date="2012-08" db="EMBL/GenBank/DDBJ databases">
        <title>Transcriptome of adult Musca domestica launches a platform for comparative house fly gene expression and characterization of differential gene expression among resistant and susceptible house flies.</title>
        <authorList>
            <person name="Liu N."/>
            <person name="Zhang L."/>
            <person name="Li M."/>
            <person name="Reid W."/>
        </authorList>
    </citation>
    <scope>NUCLEOTIDE SEQUENCE</scope>
    <source>
        <strain evidence="2">ALHF</strain>
        <tissue evidence="2">Whole body</tissue>
    </source>
</reference>
<feature type="compositionally biased region" description="Low complexity" evidence="1">
    <location>
        <begin position="1226"/>
        <end position="1238"/>
    </location>
</feature>
<feature type="region of interest" description="Disordered" evidence="1">
    <location>
        <begin position="701"/>
        <end position="744"/>
    </location>
</feature>
<feature type="compositionally biased region" description="Polar residues" evidence="1">
    <location>
        <begin position="701"/>
        <end position="715"/>
    </location>
</feature>
<feature type="compositionally biased region" description="Polar residues" evidence="1">
    <location>
        <begin position="1158"/>
        <end position="1167"/>
    </location>
</feature>
<feature type="compositionally biased region" description="Low complexity" evidence="1">
    <location>
        <begin position="1335"/>
        <end position="1346"/>
    </location>
</feature>
<evidence type="ECO:0000313" key="2">
    <source>
        <dbReference type="EMBL" id="AFP61727.1"/>
    </source>
</evidence>
<dbReference type="EMBL" id="KA647098">
    <property type="protein sequence ID" value="AFP61727.1"/>
    <property type="molecule type" value="mRNA"/>
</dbReference>
<dbReference type="VEuPathDB" id="VectorBase:MDOMA2_012825"/>
<dbReference type="VEuPathDB" id="VectorBase:MDOA012270"/>
<dbReference type="InterPro" id="IPR009818">
    <property type="entry name" value="PAM2_motif"/>
</dbReference>
<sequence length="1375" mass="147682">MEDHEIMDQLLEHRQQNFVIDNMNAVAGCGGIGVGDVSSGGEILGVKYDEQLQAEEHDVGDDDELKYVKEVQQSEKQQTGGKDFGDYNSGNELAENEEATHKYKIGHGDVAAVDMKDEKEIANVVSTFTTSTNSNDENNGISNTEELQQQIMENINNNPLDINSALGFEKSDVEIEEMKKNYLNGGDEEDISSLASNGTSSLSENVAQHFGSETENVKESLLPDDVQTKDISTPLYDMDIPLEPNVNVEATHCQLNPEAKEFVPNFGSNPASPLSPHPNDIQSSNLDGVDFFGQAPSAVPRRILDDDDFVAHSPRKGRCNDMDVISLPAEQEFDEEADRRPHELTQDEVVLSDNNVPYDIPNNEVVSSDPILQLAEDQGPETSVDPDDDTPKEEQFEKISFVENDVMKQSIYLANDEPIEDVLNSVQPIPTEIDSVNNSFMDDFTGNDIVGEKEQLQTEEKEHISNSPSTEEMHVELENALPSNGEAFENLMPEEDLNNYESKDTLENVEKGKLPSSPELIHDVEQTLETLDENIEQKYAEVSDGLVQGDVEAASNALHVDEKHLMEETKETPINTVEEKCCLEEQMDKMSINAVQENSGLEEQMDKVSLNADGESFQRDDTQSSGHADENINDEHKTLSNLEDDKTHQLPEEPIDKVNVDVLTVSSEINGVETLETENKFENSSLIGVGELQSQNENNINVDTSDINNMSNESAPMSPVEPLNSPISSDNYQQKYEPEEPTPDNDQCIEITSNQLQVDHLSEEGLKEIPCVENVEQAPQENVILQENSELDVTVNSATMDSINNALDITNEAAGAVSPQNETADSMLEHTVDHESLVHDNSTAFNTHDDSEKDLSGVHVQSELITEQILEPVGSQAINQCEIITFEASEDQTNVESVPKEEPELSNEEVVIKQVATVEGASEEKPQLKSSNEEAINQVAPELKSTSEEVVDQVAPVVASLAEKTPAVSTNAKSDDTKKPTSKAIAGTLKTKPSTATASSIKKTSAPKTTTGIAAKPKTGPTKPSSAVSVAEKKPIKMAASAAGVAGARKPPTTSVTSIHKSTTKTTSGTSTVRSVTSTSTAKTSVTSTSTTKTLTAKPITATRTTTTSTTARKPLSSNVTTTTKSRPVSGTASTATKPTTLGVSATTAAAKPKVTSPRATLTSQLRKTAPGATSAGAKSPTKQTTSSSVTKTASSVVGSRAKTTTSTTTVTTTTKQFIARPAPKTNSSVVGSTTTTNRRLTVGGTANASTTTQATSKTTTSATQRKSSPIKPVAGKTPTKSTTSSIGAKNPIKPAAKSNTQKSAETKSTTQMKPVAGDKELNGNVSPVNDSAVEPQQPTPENTEPIVPNSSEPFIPGEGDGNADQQLQVEISSA</sequence>
<name>T1PGT7_MUSDO</name>
<organism evidence="2">
    <name type="scientific">Musca domestica</name>
    <name type="common">House fly</name>
    <dbReference type="NCBI Taxonomy" id="7370"/>
    <lineage>
        <taxon>Eukaryota</taxon>
        <taxon>Metazoa</taxon>
        <taxon>Ecdysozoa</taxon>
        <taxon>Arthropoda</taxon>
        <taxon>Hexapoda</taxon>
        <taxon>Insecta</taxon>
        <taxon>Pterygota</taxon>
        <taxon>Neoptera</taxon>
        <taxon>Endopterygota</taxon>
        <taxon>Diptera</taxon>
        <taxon>Brachycera</taxon>
        <taxon>Muscomorpha</taxon>
        <taxon>Muscoidea</taxon>
        <taxon>Muscidae</taxon>
        <taxon>Musca</taxon>
    </lineage>
</organism>
<protein>
    <submittedName>
        <fullName evidence="2">Uncharacterized protein</fullName>
    </submittedName>
</protein>
<dbReference type="Pfam" id="PF07145">
    <property type="entry name" value="PAM2"/>
    <property type="match status" value="1"/>
</dbReference>
<feature type="compositionally biased region" description="Polar residues" evidence="1">
    <location>
        <begin position="1298"/>
        <end position="1313"/>
    </location>
</feature>
<feature type="region of interest" description="Disordered" evidence="1">
    <location>
        <begin position="964"/>
        <end position="1365"/>
    </location>
</feature>
<proteinExistence type="evidence at transcript level"/>
<feature type="compositionally biased region" description="Low complexity" evidence="1">
    <location>
        <begin position="1179"/>
        <end position="1215"/>
    </location>
</feature>
<feature type="compositionally biased region" description="Polar residues" evidence="1">
    <location>
        <begin position="725"/>
        <end position="734"/>
    </location>
</feature>
<evidence type="ECO:0000256" key="1">
    <source>
        <dbReference type="SAM" id="MobiDB-lite"/>
    </source>
</evidence>
<feature type="compositionally biased region" description="Polar residues" evidence="1">
    <location>
        <begin position="1118"/>
        <end position="1148"/>
    </location>
</feature>
<feature type="compositionally biased region" description="Low complexity" evidence="1">
    <location>
        <begin position="1246"/>
        <end position="1268"/>
    </location>
</feature>
<feature type="compositionally biased region" description="Low complexity" evidence="1">
    <location>
        <begin position="990"/>
        <end position="1011"/>
    </location>
</feature>
<feature type="compositionally biased region" description="Polar residues" evidence="1">
    <location>
        <begin position="1279"/>
        <end position="1288"/>
    </location>
</feature>
<feature type="compositionally biased region" description="Low complexity" evidence="1">
    <location>
        <begin position="1039"/>
        <end position="1117"/>
    </location>
</feature>